<evidence type="ECO:0000256" key="2">
    <source>
        <dbReference type="ARBA" id="ARBA00007639"/>
    </source>
</evidence>
<dbReference type="InterPro" id="IPR028082">
    <property type="entry name" value="Peripla_BP_I"/>
</dbReference>
<proteinExistence type="inferred from homology"/>
<feature type="signal peptide" evidence="4">
    <location>
        <begin position="1"/>
        <end position="22"/>
    </location>
</feature>
<accession>A0AAU7F788</accession>
<evidence type="ECO:0000256" key="4">
    <source>
        <dbReference type="SAM" id="SignalP"/>
    </source>
</evidence>
<dbReference type="Gene3D" id="3.40.50.2300">
    <property type="match status" value="2"/>
</dbReference>
<sequence length="325" mass="34633">MSLINWCCFVLLVFVLMTMAQAETAKPAVAASKAPWPQSVGVSVSSLANPFFVALTRGAHERARQQNPAVKWIVRAAEYSVANQQAQIQELIKLKVDVILLSASSEHALEKVLLQARKQGIVVIGVDVRATGAQQTVLTDNFAAGQLVCDYLARRINGKGRVVIQNGPQVSSVIDRVAGCKQAWLNYPKIQLLSDKENGDGSVWGGHTAMQAAISRYGEVDAVFTINDRQALGSAQALQKAGHHKTRIGSVDGSHAVVQAIAGNSPIVVTASQSPKMIGQHAIEMALALHQGGAAEPELLLLGTTLVTRDNASTFEAWDASATKE</sequence>
<dbReference type="InterPro" id="IPR025997">
    <property type="entry name" value="SBP_2_dom"/>
</dbReference>
<gene>
    <name evidence="6" type="ORF">ABHF33_11050</name>
</gene>
<comment type="subcellular location">
    <subcellularLocation>
        <location evidence="1">Cell envelope</location>
    </subcellularLocation>
</comment>
<keyword evidence="3 4" id="KW-0732">Signal</keyword>
<evidence type="ECO:0000259" key="5">
    <source>
        <dbReference type="Pfam" id="PF13407"/>
    </source>
</evidence>
<evidence type="ECO:0000256" key="3">
    <source>
        <dbReference type="ARBA" id="ARBA00022729"/>
    </source>
</evidence>
<dbReference type="SUPFAM" id="SSF53822">
    <property type="entry name" value="Periplasmic binding protein-like I"/>
    <property type="match status" value="1"/>
</dbReference>
<dbReference type="PANTHER" id="PTHR46847">
    <property type="entry name" value="D-ALLOSE-BINDING PERIPLASMIC PROTEIN-RELATED"/>
    <property type="match status" value="1"/>
</dbReference>
<feature type="domain" description="Periplasmic binding protein" evidence="5">
    <location>
        <begin position="40"/>
        <end position="292"/>
    </location>
</feature>
<comment type="similarity">
    <text evidence="2">Belongs to the bacterial solute-binding protein 2 family.</text>
</comment>
<protein>
    <submittedName>
        <fullName evidence="6">Substrate-binding domain-containing protein</fullName>
    </submittedName>
</protein>
<dbReference type="RefSeq" id="WP_348944023.1">
    <property type="nucleotide sequence ID" value="NZ_CP157355.1"/>
</dbReference>
<dbReference type="KEGG" id="cmav:ABHF33_11050"/>
<dbReference type="GO" id="GO:0030246">
    <property type="term" value="F:carbohydrate binding"/>
    <property type="evidence" value="ECO:0007669"/>
    <property type="project" value="UniProtKB-ARBA"/>
</dbReference>
<evidence type="ECO:0000313" key="6">
    <source>
        <dbReference type="EMBL" id="XBL99607.1"/>
    </source>
</evidence>
<reference evidence="6" key="1">
    <citation type="submission" date="2024-05" db="EMBL/GenBank/DDBJ databases">
        <authorList>
            <person name="Yang L."/>
            <person name="Pan L."/>
        </authorList>
    </citation>
    <scope>NUCLEOTIDE SEQUENCE</scope>
    <source>
        <strain evidence="6">FCG-7</strain>
    </source>
</reference>
<dbReference type="PANTHER" id="PTHR46847:SF2">
    <property type="entry name" value="ABC TRANSPORTER SUGAR-BINDING PROTEIN"/>
    <property type="match status" value="1"/>
</dbReference>
<dbReference type="EMBL" id="CP157355">
    <property type="protein sequence ID" value="XBL99607.1"/>
    <property type="molecule type" value="Genomic_DNA"/>
</dbReference>
<dbReference type="GO" id="GO:0030313">
    <property type="term" value="C:cell envelope"/>
    <property type="evidence" value="ECO:0007669"/>
    <property type="project" value="UniProtKB-SubCell"/>
</dbReference>
<evidence type="ECO:0000256" key="1">
    <source>
        <dbReference type="ARBA" id="ARBA00004196"/>
    </source>
</evidence>
<dbReference type="Pfam" id="PF13407">
    <property type="entry name" value="Peripla_BP_4"/>
    <property type="match status" value="1"/>
</dbReference>
<dbReference type="AlphaFoldDB" id="A0AAU7F788"/>
<feature type="chain" id="PRO_5043335845" evidence="4">
    <location>
        <begin position="23"/>
        <end position="325"/>
    </location>
</feature>
<organism evidence="6">
    <name type="scientific">Chitinibacter mangrovi</name>
    <dbReference type="NCBI Taxonomy" id="3153927"/>
    <lineage>
        <taxon>Bacteria</taxon>
        <taxon>Pseudomonadati</taxon>
        <taxon>Pseudomonadota</taxon>
        <taxon>Betaproteobacteria</taxon>
        <taxon>Neisseriales</taxon>
        <taxon>Chitinibacteraceae</taxon>
        <taxon>Chitinibacter</taxon>
    </lineage>
</organism>
<name>A0AAU7F788_9NEIS</name>